<dbReference type="GO" id="GO:0030015">
    <property type="term" value="C:CCR4-NOT core complex"/>
    <property type="evidence" value="ECO:0007669"/>
    <property type="project" value="InterPro"/>
</dbReference>
<dbReference type="OrthoDB" id="293823at2759"/>
<comment type="similarity">
    <text evidence="1">Belongs to the CNOT2/3/5 family.</text>
</comment>
<feature type="domain" description="NOT2/NOT3/NOT5 C-terminal" evidence="5">
    <location>
        <begin position="97"/>
        <end position="188"/>
    </location>
</feature>
<evidence type="ECO:0000313" key="7">
    <source>
        <dbReference type="Proteomes" id="UP000023152"/>
    </source>
</evidence>
<feature type="non-terminal residue" evidence="6">
    <location>
        <position position="321"/>
    </location>
</feature>
<reference evidence="6 7" key="1">
    <citation type="journal article" date="2013" name="Curr. Biol.">
        <title>The Genome of the Foraminiferan Reticulomyxa filosa.</title>
        <authorList>
            <person name="Glockner G."/>
            <person name="Hulsmann N."/>
            <person name="Schleicher M."/>
            <person name="Noegel A.A."/>
            <person name="Eichinger L."/>
            <person name="Gallinger C."/>
            <person name="Pawlowski J."/>
            <person name="Sierra R."/>
            <person name="Euteneuer U."/>
            <person name="Pillet L."/>
            <person name="Moustafa A."/>
            <person name="Platzer M."/>
            <person name="Groth M."/>
            <person name="Szafranski K."/>
            <person name="Schliwa M."/>
        </authorList>
    </citation>
    <scope>NUCLEOTIDE SEQUENCE [LARGE SCALE GENOMIC DNA]</scope>
</reference>
<organism evidence="6 7">
    <name type="scientific">Reticulomyxa filosa</name>
    <dbReference type="NCBI Taxonomy" id="46433"/>
    <lineage>
        <taxon>Eukaryota</taxon>
        <taxon>Sar</taxon>
        <taxon>Rhizaria</taxon>
        <taxon>Retaria</taxon>
        <taxon>Foraminifera</taxon>
        <taxon>Monothalamids</taxon>
        <taxon>Reticulomyxidae</taxon>
        <taxon>Reticulomyxa</taxon>
    </lineage>
</organism>
<comment type="caution">
    <text evidence="6">The sequence shown here is derived from an EMBL/GenBank/DDBJ whole genome shotgun (WGS) entry which is preliminary data.</text>
</comment>
<accession>X6P1I6</accession>
<feature type="region of interest" description="Disordered" evidence="4">
    <location>
        <begin position="194"/>
        <end position="226"/>
    </location>
</feature>
<evidence type="ECO:0000256" key="3">
    <source>
        <dbReference type="ARBA" id="ARBA00023163"/>
    </source>
</evidence>
<dbReference type="InterPro" id="IPR007282">
    <property type="entry name" value="NOT2/3/5_C"/>
</dbReference>
<gene>
    <name evidence="6" type="ORF">RFI_05713</name>
</gene>
<evidence type="ECO:0000259" key="5">
    <source>
        <dbReference type="Pfam" id="PF04153"/>
    </source>
</evidence>
<evidence type="ECO:0000256" key="4">
    <source>
        <dbReference type="SAM" id="MobiDB-lite"/>
    </source>
</evidence>
<dbReference type="Pfam" id="PF04153">
    <property type="entry name" value="NOT2_3_5_C"/>
    <property type="match status" value="1"/>
</dbReference>
<feature type="region of interest" description="Disordered" evidence="4">
    <location>
        <begin position="1"/>
        <end position="61"/>
    </location>
</feature>
<dbReference type="EMBL" id="ASPP01004955">
    <property type="protein sequence ID" value="ETO31407.1"/>
    <property type="molecule type" value="Genomic_DNA"/>
</dbReference>
<keyword evidence="2" id="KW-0805">Transcription regulation</keyword>
<dbReference type="GO" id="GO:0006355">
    <property type="term" value="P:regulation of DNA-templated transcription"/>
    <property type="evidence" value="ECO:0007669"/>
    <property type="project" value="InterPro"/>
</dbReference>
<feature type="compositionally biased region" description="Basic and acidic residues" evidence="4">
    <location>
        <begin position="202"/>
        <end position="223"/>
    </location>
</feature>
<name>X6P1I6_RETFI</name>
<evidence type="ECO:0000256" key="1">
    <source>
        <dbReference type="ARBA" id="ARBA00007682"/>
    </source>
</evidence>
<dbReference type="InterPro" id="IPR040168">
    <property type="entry name" value="Not2/3/5"/>
</dbReference>
<evidence type="ECO:0000256" key="2">
    <source>
        <dbReference type="ARBA" id="ARBA00023015"/>
    </source>
</evidence>
<feature type="compositionally biased region" description="Basic and acidic residues" evidence="4">
    <location>
        <begin position="293"/>
        <end position="309"/>
    </location>
</feature>
<feature type="compositionally biased region" description="Pro residues" evidence="4">
    <location>
        <begin position="1"/>
        <end position="13"/>
    </location>
</feature>
<evidence type="ECO:0000313" key="6">
    <source>
        <dbReference type="EMBL" id="ETO31407.1"/>
    </source>
</evidence>
<dbReference type="Gene3D" id="2.30.30.1020">
    <property type="entry name" value="CCR4-NOT complex subunit 2/3/5, C-terminal domain"/>
    <property type="match status" value="1"/>
</dbReference>
<protein>
    <recommendedName>
        <fullName evidence="5">NOT2/NOT3/NOT5 C-terminal domain-containing protein</fullName>
    </recommendedName>
</protein>
<keyword evidence="7" id="KW-1185">Reference proteome</keyword>
<dbReference type="PANTHER" id="PTHR23326">
    <property type="entry name" value="CCR4 NOT-RELATED"/>
    <property type="match status" value="1"/>
</dbReference>
<dbReference type="InterPro" id="IPR038635">
    <property type="entry name" value="CCR4-NOT_su2/3/5_C_sf"/>
</dbReference>
<feature type="non-terminal residue" evidence="6">
    <location>
        <position position="1"/>
    </location>
</feature>
<feature type="region of interest" description="Disordered" evidence="4">
    <location>
        <begin position="286"/>
        <end position="321"/>
    </location>
</feature>
<dbReference type="AlphaFoldDB" id="X6P1I6"/>
<feature type="compositionally biased region" description="Polar residues" evidence="4">
    <location>
        <begin position="50"/>
        <end position="61"/>
    </location>
</feature>
<dbReference type="Proteomes" id="UP000023152">
    <property type="component" value="Unassembled WGS sequence"/>
</dbReference>
<feature type="compositionally biased region" description="Polar residues" evidence="4">
    <location>
        <begin position="25"/>
        <end position="40"/>
    </location>
</feature>
<proteinExistence type="inferred from homology"/>
<sequence length="321" mass="36994">PVLPSSSILPPPSSSSCLTGPGATPSPNVGISQMQTPTHVTKTDMDTPTRENTIPNLPAVSTPSVDRICEHPFSSKLTDEEKQMLQSIRQSRRMIPQIGEACEPLHSLNHRHVKTPWFFPKEKPYHLSTERLFKHLNLDTLFFIFYFERNTLSQYYAAKQLKQHGWTYHSKLQKWFQRHLLTVDEKEQEEKLLATKMNSSHFGKDKDSTKKKDRYKDKDKKENGTVFDLSTNDPFYYPTLPQHHPYAAIERNQQDMPKNKVSNVAQPCFMESLLLNRDQDASAFIPRNSAFISHEERKKGRKEERKKGGGGEINKKKKDAT</sequence>
<keyword evidence="3" id="KW-0804">Transcription</keyword>